<dbReference type="InterPro" id="IPR036291">
    <property type="entry name" value="NAD(P)-bd_dom_sf"/>
</dbReference>
<name>A0ABQ4UM45_9HYPH</name>
<dbReference type="EMBL" id="BPRC01000064">
    <property type="protein sequence ID" value="GJE68414.1"/>
    <property type="molecule type" value="Genomic_DNA"/>
</dbReference>
<proteinExistence type="predicted"/>
<dbReference type="Gene3D" id="3.90.25.10">
    <property type="entry name" value="UDP-galactose 4-epimerase, domain 1"/>
    <property type="match status" value="1"/>
</dbReference>
<evidence type="ECO:0000313" key="2">
    <source>
        <dbReference type="EMBL" id="GJE68414.1"/>
    </source>
</evidence>
<keyword evidence="3" id="KW-1185">Reference proteome</keyword>
<dbReference type="Pfam" id="PF01370">
    <property type="entry name" value="Epimerase"/>
    <property type="match status" value="1"/>
</dbReference>
<protein>
    <submittedName>
        <fullName evidence="2">GDP-6-deoxy-D-mannose reductase</fullName>
    </submittedName>
</protein>
<accession>A0ABQ4UM45</accession>
<organism evidence="2 3">
    <name type="scientific">Methylorubrum aminovorans</name>
    <dbReference type="NCBI Taxonomy" id="269069"/>
    <lineage>
        <taxon>Bacteria</taxon>
        <taxon>Pseudomonadati</taxon>
        <taxon>Pseudomonadota</taxon>
        <taxon>Alphaproteobacteria</taxon>
        <taxon>Hyphomicrobiales</taxon>
        <taxon>Methylobacteriaceae</taxon>
        <taxon>Methylorubrum</taxon>
    </lineage>
</organism>
<dbReference type="InterPro" id="IPR001509">
    <property type="entry name" value="Epimerase_deHydtase"/>
</dbReference>
<dbReference type="Proteomes" id="UP001055039">
    <property type="component" value="Unassembled WGS sequence"/>
</dbReference>
<dbReference type="SUPFAM" id="SSF51735">
    <property type="entry name" value="NAD(P)-binding Rossmann-fold domains"/>
    <property type="match status" value="1"/>
</dbReference>
<dbReference type="Gene3D" id="3.40.50.720">
    <property type="entry name" value="NAD(P)-binding Rossmann-like Domain"/>
    <property type="match status" value="1"/>
</dbReference>
<reference evidence="2" key="2">
    <citation type="submission" date="2021-08" db="EMBL/GenBank/DDBJ databases">
        <authorList>
            <person name="Tani A."/>
            <person name="Ola A."/>
            <person name="Ogura Y."/>
            <person name="Katsura K."/>
            <person name="Hayashi T."/>
        </authorList>
    </citation>
    <scope>NUCLEOTIDE SEQUENCE</scope>
    <source>
        <strain evidence="2">NBRC 15686</strain>
    </source>
</reference>
<feature type="domain" description="NAD-dependent epimerase/dehydratase" evidence="1">
    <location>
        <begin position="2"/>
        <end position="102"/>
    </location>
</feature>
<comment type="caution">
    <text evidence="2">The sequence shown here is derived from an EMBL/GenBank/DDBJ whole genome shotgun (WGS) entry which is preliminary data.</text>
</comment>
<reference evidence="2" key="1">
    <citation type="journal article" date="2021" name="Front. Microbiol.">
        <title>Comprehensive Comparative Genomics and Phenotyping of Methylobacterium Species.</title>
        <authorList>
            <person name="Alessa O."/>
            <person name="Ogura Y."/>
            <person name="Fujitani Y."/>
            <person name="Takami H."/>
            <person name="Hayashi T."/>
            <person name="Sahin N."/>
            <person name="Tani A."/>
        </authorList>
    </citation>
    <scope>NUCLEOTIDE SEQUENCE</scope>
    <source>
        <strain evidence="2">NBRC 15686</strain>
    </source>
</reference>
<sequence length="114" mass="12545">MSHYSRSKWIGEQILQDILGGGHLIVLRPFNHTGPEQDERFVAPSFACQIARIERGLVPPRLSVGDLSARREFLDVRNVVRAYAGVIDASERIAGGTVFNIASGESRTIEDVLA</sequence>
<evidence type="ECO:0000259" key="1">
    <source>
        <dbReference type="Pfam" id="PF01370"/>
    </source>
</evidence>
<evidence type="ECO:0000313" key="3">
    <source>
        <dbReference type="Proteomes" id="UP001055039"/>
    </source>
</evidence>
<dbReference type="RefSeq" id="WP_238229168.1">
    <property type="nucleotide sequence ID" value="NZ_BAAADH010000033.1"/>
</dbReference>
<gene>
    <name evidence="2" type="primary">rmd_3</name>
    <name evidence="2" type="ORF">LNAOJCKE_5653</name>
</gene>